<reference evidence="2 3" key="1">
    <citation type="submission" date="2020-10" db="EMBL/GenBank/DDBJ databases">
        <title>Haloactinobacterium sp. RN3S43, a bacterium isolated from saline soil.</title>
        <authorList>
            <person name="Sun J.-Q."/>
        </authorList>
    </citation>
    <scope>NUCLEOTIDE SEQUENCE [LARGE SCALE GENOMIC DNA]</scope>
    <source>
        <strain evidence="2 3">RN3S43</strain>
    </source>
</reference>
<dbReference type="Proteomes" id="UP000593758">
    <property type="component" value="Chromosome"/>
</dbReference>
<accession>A0A7M1SXP3</accession>
<organism evidence="2 3">
    <name type="scientific">Ruania alkalisoli</name>
    <dbReference type="NCBI Taxonomy" id="2779775"/>
    <lineage>
        <taxon>Bacteria</taxon>
        <taxon>Bacillati</taxon>
        <taxon>Actinomycetota</taxon>
        <taxon>Actinomycetes</taxon>
        <taxon>Micrococcales</taxon>
        <taxon>Ruaniaceae</taxon>
        <taxon>Ruania</taxon>
    </lineage>
</organism>
<feature type="transmembrane region" description="Helical" evidence="1">
    <location>
        <begin position="46"/>
        <end position="67"/>
    </location>
</feature>
<keyword evidence="1" id="KW-1133">Transmembrane helix</keyword>
<gene>
    <name evidence="2" type="ORF">IM660_05895</name>
</gene>
<protein>
    <recommendedName>
        <fullName evidence="4">EcsC family protein</fullName>
    </recommendedName>
</protein>
<keyword evidence="1" id="KW-0472">Membrane</keyword>
<evidence type="ECO:0000256" key="1">
    <source>
        <dbReference type="SAM" id="Phobius"/>
    </source>
</evidence>
<evidence type="ECO:0000313" key="2">
    <source>
        <dbReference type="EMBL" id="QOR71797.1"/>
    </source>
</evidence>
<name>A0A7M1SXP3_9MICO</name>
<dbReference type="RefSeq" id="WP_193498451.1">
    <property type="nucleotide sequence ID" value="NZ_CP063169.1"/>
</dbReference>
<sequence length="248" mass="25717">MARLHDLIDTATTIPSSQVRRYVDDLRATHPDATPTELIELLKRRYLLAVSASGGAVGAVAAFPVVGTGVALTLTAGQVAAFMAASAALCLAVAEVHGIATDDVSRRRALLLTTLLGENGPELLEHQLGLSTATWAQVLLTRLPVATVKTVNKTLRGRMAKAVVTKSSSVMLGRLLPFGIGAAIGYIGGRVMGKSLIEGLDAAFGPAPAEFGRGLEHSGLALASGQSDLFSDASQLVERSDQPRPAGD</sequence>
<keyword evidence="3" id="KW-1185">Reference proteome</keyword>
<dbReference type="AlphaFoldDB" id="A0A7M1SXP3"/>
<evidence type="ECO:0008006" key="4">
    <source>
        <dbReference type="Google" id="ProtNLM"/>
    </source>
</evidence>
<keyword evidence="1" id="KW-0812">Transmembrane</keyword>
<feature type="transmembrane region" description="Helical" evidence="1">
    <location>
        <begin position="79"/>
        <end position="100"/>
    </location>
</feature>
<dbReference type="EMBL" id="CP063169">
    <property type="protein sequence ID" value="QOR71797.1"/>
    <property type="molecule type" value="Genomic_DNA"/>
</dbReference>
<dbReference type="KEGG" id="halt:IM660_05895"/>
<evidence type="ECO:0000313" key="3">
    <source>
        <dbReference type="Proteomes" id="UP000593758"/>
    </source>
</evidence>
<proteinExistence type="predicted"/>